<accession>A0A142KJF4</accession>
<name>A0A142KJF4_9ACTN</name>
<proteinExistence type="inferred from homology"/>
<evidence type="ECO:0000313" key="5">
    <source>
        <dbReference type="Proteomes" id="UP000075221"/>
    </source>
</evidence>
<dbReference type="Proteomes" id="UP000178666">
    <property type="component" value="Chromosome"/>
</dbReference>
<evidence type="ECO:0000256" key="1">
    <source>
        <dbReference type="ARBA" id="ARBA00006484"/>
    </source>
</evidence>
<dbReference type="AlphaFoldDB" id="A0A142KJF4"/>
<comment type="similarity">
    <text evidence="1">Belongs to the short-chain dehydrogenases/reductases (SDR) family.</text>
</comment>
<keyword evidence="6" id="KW-1185">Reference proteome</keyword>
<dbReference type="OMA" id="YFPGHNP"/>
<keyword evidence="2" id="KW-0560">Oxidoreductase</keyword>
<dbReference type="EMBL" id="CP015970">
    <property type="protein sequence ID" value="AOZ47698.1"/>
    <property type="molecule type" value="Genomic_DNA"/>
</dbReference>
<dbReference type="InterPro" id="IPR036291">
    <property type="entry name" value="NAD(P)-bd_dom_sf"/>
</dbReference>
<dbReference type="InterPro" id="IPR051122">
    <property type="entry name" value="SDR_DHRS6-like"/>
</dbReference>
<dbReference type="InterPro" id="IPR002347">
    <property type="entry name" value="SDR_fam"/>
</dbReference>
<dbReference type="OrthoDB" id="9787486at2"/>
<dbReference type="CDD" id="cd11731">
    <property type="entry name" value="Lin1944_like_SDR_c"/>
    <property type="match status" value="1"/>
</dbReference>
<dbReference type="PANTHER" id="PTHR43477:SF1">
    <property type="entry name" value="DIHYDROANTICAPSIN 7-DEHYDROGENASE"/>
    <property type="match status" value="1"/>
</dbReference>
<dbReference type="KEGG" id="aaci:ASQ49_01455"/>
<sequence>MRILLIGATGIIGSAVHTVLASHGHDVLPAHRGSTQYPVDITEPASIDALFTRTGTVDAVCVTAGPAIFRPLTELSYDDVLASLKGKALGQIEVVRRGQRSIAANGSFTLVTGLLTHEPSFTSAAGSAANGAVESFAKAAAQELAPVRVNVVSPTVIAEAGPGAKKMFAGDPGVPAATAALAFVRSVERQETGQVYEVRS</sequence>
<evidence type="ECO:0000313" key="6">
    <source>
        <dbReference type="Proteomes" id="UP000178666"/>
    </source>
</evidence>
<dbReference type="PRINTS" id="PR00081">
    <property type="entry name" value="GDHRDH"/>
</dbReference>
<reference evidence="4 6" key="1">
    <citation type="journal article" date="2016" name="Plant Dis.">
        <title>Improved production of propionic acid using genome shuffling.</title>
        <authorList>
            <person name="Luna-Flores C.H."/>
            <person name="Palfreyman R.W."/>
            <person name="Kromer J.O."/>
            <person name="Nielsen L.K."/>
            <person name="Marcellin E."/>
        </authorList>
    </citation>
    <scope>NUCLEOTIDE SEQUENCE [LARGE SCALE GENOMIC DNA]</scope>
    <source>
        <strain evidence="4 6">F3E8</strain>
    </source>
</reference>
<dbReference type="RefSeq" id="WP_015069415.1">
    <property type="nucleotide sequence ID" value="NZ_CP013126.1"/>
</dbReference>
<dbReference type="Pfam" id="PF13561">
    <property type="entry name" value="adh_short_C2"/>
    <property type="match status" value="1"/>
</dbReference>
<evidence type="ECO:0000313" key="3">
    <source>
        <dbReference type="EMBL" id="AMS06242.1"/>
    </source>
</evidence>
<dbReference type="Proteomes" id="UP000075221">
    <property type="component" value="Chromosome"/>
</dbReference>
<reference evidence="3 5" key="2">
    <citation type="submission" date="2016-02" db="EMBL/GenBank/DDBJ databases">
        <title>Complete Genome Sequence of Propionibacterium acidipropionici ATCC 55737.</title>
        <authorList>
            <person name="Luna Flores C.H."/>
            <person name="Nielsen L.K."/>
            <person name="Marcellin E."/>
        </authorList>
    </citation>
    <scope>NUCLEOTIDE SEQUENCE [LARGE SCALE GENOMIC DNA]</scope>
    <source>
        <strain evidence="3 5">ATCC 55737</strain>
    </source>
</reference>
<evidence type="ECO:0000256" key="2">
    <source>
        <dbReference type="ARBA" id="ARBA00023002"/>
    </source>
</evidence>
<dbReference type="PANTHER" id="PTHR43477">
    <property type="entry name" value="DIHYDROANTICAPSIN 7-DEHYDROGENASE"/>
    <property type="match status" value="1"/>
</dbReference>
<dbReference type="Gene3D" id="3.40.50.720">
    <property type="entry name" value="NAD(P)-binding Rossmann-like Domain"/>
    <property type="match status" value="1"/>
</dbReference>
<dbReference type="GO" id="GO:0016491">
    <property type="term" value="F:oxidoreductase activity"/>
    <property type="evidence" value="ECO:0007669"/>
    <property type="project" value="UniProtKB-KW"/>
</dbReference>
<protein>
    <submittedName>
        <fullName evidence="3 4">Short-chain dehydrogenase</fullName>
    </submittedName>
</protein>
<dbReference type="EMBL" id="CP014352">
    <property type="protein sequence ID" value="AMS06242.1"/>
    <property type="molecule type" value="Genomic_DNA"/>
</dbReference>
<dbReference type="GeneID" id="88083729"/>
<dbReference type="NCBIfam" id="NF005754">
    <property type="entry name" value="PRK07578.1"/>
    <property type="match status" value="1"/>
</dbReference>
<gene>
    <name evidence="4" type="ORF">A8L58_14575</name>
    <name evidence="3" type="ORF">AXH35_13125</name>
</gene>
<organism evidence="3 5">
    <name type="scientific">Acidipropionibacterium acidipropionici</name>
    <dbReference type="NCBI Taxonomy" id="1748"/>
    <lineage>
        <taxon>Bacteria</taxon>
        <taxon>Bacillati</taxon>
        <taxon>Actinomycetota</taxon>
        <taxon>Actinomycetes</taxon>
        <taxon>Propionibacteriales</taxon>
        <taxon>Propionibacteriaceae</taxon>
        <taxon>Acidipropionibacterium</taxon>
    </lineage>
</organism>
<evidence type="ECO:0000313" key="4">
    <source>
        <dbReference type="EMBL" id="AOZ47698.1"/>
    </source>
</evidence>
<dbReference type="SUPFAM" id="SSF51735">
    <property type="entry name" value="NAD(P)-binding Rossmann-fold domains"/>
    <property type="match status" value="1"/>
</dbReference>